<dbReference type="InterPro" id="IPR001932">
    <property type="entry name" value="PPM-type_phosphatase-like_dom"/>
</dbReference>
<dbReference type="SUPFAM" id="SSF81606">
    <property type="entry name" value="PP2C-like"/>
    <property type="match status" value="1"/>
</dbReference>
<dbReference type="AlphaFoldDB" id="A0A7J7P4D3"/>
<dbReference type="Pfam" id="PF00481">
    <property type="entry name" value="PP2C"/>
    <property type="match status" value="1"/>
</dbReference>
<evidence type="ECO:0000313" key="2">
    <source>
        <dbReference type="EMBL" id="KAF6174132.1"/>
    </source>
</evidence>
<evidence type="ECO:0000313" key="3">
    <source>
        <dbReference type="Proteomes" id="UP000541444"/>
    </source>
</evidence>
<dbReference type="OrthoDB" id="420076at2759"/>
<dbReference type="Gene3D" id="3.60.40.10">
    <property type="entry name" value="PPM-type phosphatase domain"/>
    <property type="match status" value="1"/>
</dbReference>
<feature type="domain" description="PPM-type phosphatase" evidence="1">
    <location>
        <begin position="1"/>
        <end position="256"/>
    </location>
</feature>
<name>A0A7J7P4D3_9MAGN</name>
<dbReference type="InterPro" id="IPR036457">
    <property type="entry name" value="PPM-type-like_dom_sf"/>
</dbReference>
<sequence>MSALVIRKAFSLSVVRKQWHNKPQLASLGSCCLVAIICDGLLYVANTGDSWVVLGRSEKAVREVKAIQLSTEHNASDYTYEGQRRLMASELDVKMKFNVIFVLVKHYRFVYALKKLNMSQCWIERRHYYARGLLLLFKSYSGDIEDFEEYNEIIDIWTKCFELFRLDRDLAEWVKVETFGDHALFIDGVVKGQFVLQVLQSDNPSCGTSEDDTHISKMDDDEKDVVELEKNLKELFVQFFKIATTPDSRTCVKSSVEMNTQLEKMVALTDGTTIPRVFCGDIWEAKCYKDRRKRHQGNNEAIVEMDKLYRQLEARLIQGNPDFQDWFCRGWSDDENYYHGISYKDNVIEDDDDFFQCSMSKDDDDDDKVEEEEAAEEEILSETEFYAQCPSITFHLLKSKAYLGLMNFVTHALCHECSVYSSFVFGALGVNEELVGEVDLKDFVNRSKQGDFNKEAREILFEFLDKIDVTKEEEDLSMREKLVQNIRKLKQVYSKCDYTYEGRRRLMASELDVKVDNMKTKRISSFD</sequence>
<accession>A0A7J7P4D3</accession>
<comment type="caution">
    <text evidence="2">The sequence shown here is derived from an EMBL/GenBank/DDBJ whole genome shotgun (WGS) entry which is preliminary data.</text>
</comment>
<organism evidence="2 3">
    <name type="scientific">Kingdonia uniflora</name>
    <dbReference type="NCBI Taxonomy" id="39325"/>
    <lineage>
        <taxon>Eukaryota</taxon>
        <taxon>Viridiplantae</taxon>
        <taxon>Streptophyta</taxon>
        <taxon>Embryophyta</taxon>
        <taxon>Tracheophyta</taxon>
        <taxon>Spermatophyta</taxon>
        <taxon>Magnoliopsida</taxon>
        <taxon>Ranunculales</taxon>
        <taxon>Circaeasteraceae</taxon>
        <taxon>Kingdonia</taxon>
    </lineage>
</organism>
<dbReference type="Proteomes" id="UP000541444">
    <property type="component" value="Unassembled WGS sequence"/>
</dbReference>
<evidence type="ECO:0000259" key="1">
    <source>
        <dbReference type="PROSITE" id="PS51746"/>
    </source>
</evidence>
<keyword evidence="3" id="KW-1185">Reference proteome</keyword>
<proteinExistence type="predicted"/>
<reference evidence="2 3" key="1">
    <citation type="journal article" date="2020" name="IScience">
        <title>Genome Sequencing of the Endangered Kingdonia uniflora (Circaeasteraceae, Ranunculales) Reveals Potential Mechanisms of Evolutionary Specialization.</title>
        <authorList>
            <person name="Sun Y."/>
            <person name="Deng T."/>
            <person name="Zhang A."/>
            <person name="Moore M.J."/>
            <person name="Landis J.B."/>
            <person name="Lin N."/>
            <person name="Zhang H."/>
            <person name="Zhang X."/>
            <person name="Huang J."/>
            <person name="Zhang X."/>
            <person name="Sun H."/>
            <person name="Wang H."/>
        </authorList>
    </citation>
    <scope>NUCLEOTIDE SEQUENCE [LARGE SCALE GENOMIC DNA]</scope>
    <source>
        <strain evidence="2">TB1705</strain>
        <tissue evidence="2">Leaf</tissue>
    </source>
</reference>
<dbReference type="EMBL" id="JACGCM010000287">
    <property type="protein sequence ID" value="KAF6174132.1"/>
    <property type="molecule type" value="Genomic_DNA"/>
</dbReference>
<dbReference type="PROSITE" id="PS51746">
    <property type="entry name" value="PPM_2"/>
    <property type="match status" value="1"/>
</dbReference>
<protein>
    <recommendedName>
        <fullName evidence="1">PPM-type phosphatase domain-containing protein</fullName>
    </recommendedName>
</protein>
<gene>
    <name evidence="2" type="ORF">GIB67_033664</name>
</gene>